<dbReference type="EMBL" id="CM023488">
    <property type="protein sequence ID" value="KAH6924151.1"/>
    <property type="molecule type" value="Genomic_DNA"/>
</dbReference>
<name>A0ACB7RNB3_HYAAI</name>
<accession>A0ACB7RNB3</accession>
<evidence type="ECO:0000313" key="1">
    <source>
        <dbReference type="EMBL" id="KAH6924151.1"/>
    </source>
</evidence>
<gene>
    <name evidence="1" type="ORF">HPB50_012984</name>
</gene>
<organism evidence="1 2">
    <name type="scientific">Hyalomma asiaticum</name>
    <name type="common">Tick</name>
    <dbReference type="NCBI Taxonomy" id="266040"/>
    <lineage>
        <taxon>Eukaryota</taxon>
        <taxon>Metazoa</taxon>
        <taxon>Ecdysozoa</taxon>
        <taxon>Arthropoda</taxon>
        <taxon>Chelicerata</taxon>
        <taxon>Arachnida</taxon>
        <taxon>Acari</taxon>
        <taxon>Parasitiformes</taxon>
        <taxon>Ixodida</taxon>
        <taxon>Ixodoidea</taxon>
        <taxon>Ixodidae</taxon>
        <taxon>Hyalomminae</taxon>
        <taxon>Hyalomma</taxon>
    </lineage>
</organism>
<dbReference type="Proteomes" id="UP000821845">
    <property type="component" value="Chromosome 8"/>
</dbReference>
<proteinExistence type="predicted"/>
<comment type="caution">
    <text evidence="1">The sequence shown here is derived from an EMBL/GenBank/DDBJ whole genome shotgun (WGS) entry which is preliminary data.</text>
</comment>
<sequence length="487" mass="52197">MTLRRTPYYSFLRSPHPQVKQFRHIPQRLAKDQGKLRGAKRAALDEKFVYAFTGVPYAKAPVGELRYRKPENVEPWGEEVREATRTPPSCMQMSVFSPRDLVWVPYEQEEPERLGDASTRVNGGGAKENLVAPENEDASSETVETLVVHGDNELLATGVTEASQAAAARQHAVAEARKTAAGAGTETPPAERVAELAAPEVEEDATKGGKSEAKEVFAPKKKAVGKLRSFGFLYDATPNAPGNMGLHDQQLALKWIQENIAAFGGNPNEVTLFGWSAGGISTGFHLLSPGSRPLFKRAIIESAGALAETKGDTHVTCASLDTASKLANSTADKGSDKGVRFYELNYVSACVKKQPWFGMTHGDEIPLVFGRAFDKEGGCTSDISYSRNIMRLWSDFAKGSSKAVETIVVHGHKELFATGVTEKSQAAAARQHSGAEAQKIAAVAGTETAPTERVAESAASKVEEDATAGGKAEPKEDVAAKENAVGK</sequence>
<keyword evidence="2" id="KW-1185">Reference proteome</keyword>
<evidence type="ECO:0000313" key="2">
    <source>
        <dbReference type="Proteomes" id="UP000821845"/>
    </source>
</evidence>
<protein>
    <submittedName>
        <fullName evidence="1">Uncharacterized protein</fullName>
    </submittedName>
</protein>
<reference evidence="1" key="1">
    <citation type="submission" date="2020-05" db="EMBL/GenBank/DDBJ databases">
        <title>Large-scale comparative analyses of tick genomes elucidate their genetic diversity and vector capacities.</title>
        <authorList>
            <person name="Jia N."/>
            <person name="Wang J."/>
            <person name="Shi W."/>
            <person name="Du L."/>
            <person name="Sun Y."/>
            <person name="Zhan W."/>
            <person name="Jiang J."/>
            <person name="Wang Q."/>
            <person name="Zhang B."/>
            <person name="Ji P."/>
            <person name="Sakyi L.B."/>
            <person name="Cui X."/>
            <person name="Yuan T."/>
            <person name="Jiang B."/>
            <person name="Yang W."/>
            <person name="Lam T.T.-Y."/>
            <person name="Chang Q."/>
            <person name="Ding S."/>
            <person name="Wang X."/>
            <person name="Zhu J."/>
            <person name="Ruan X."/>
            <person name="Zhao L."/>
            <person name="Wei J."/>
            <person name="Que T."/>
            <person name="Du C."/>
            <person name="Cheng J."/>
            <person name="Dai P."/>
            <person name="Han X."/>
            <person name="Huang E."/>
            <person name="Gao Y."/>
            <person name="Liu J."/>
            <person name="Shao H."/>
            <person name="Ye R."/>
            <person name="Li L."/>
            <person name="Wei W."/>
            <person name="Wang X."/>
            <person name="Wang C."/>
            <person name="Yang T."/>
            <person name="Huo Q."/>
            <person name="Li W."/>
            <person name="Guo W."/>
            <person name="Chen H."/>
            <person name="Zhou L."/>
            <person name="Ni X."/>
            <person name="Tian J."/>
            <person name="Zhou Y."/>
            <person name="Sheng Y."/>
            <person name="Liu T."/>
            <person name="Pan Y."/>
            <person name="Xia L."/>
            <person name="Li J."/>
            <person name="Zhao F."/>
            <person name="Cao W."/>
        </authorList>
    </citation>
    <scope>NUCLEOTIDE SEQUENCE</scope>
    <source>
        <strain evidence="1">Hyas-2018</strain>
    </source>
</reference>